<evidence type="ECO:0000313" key="6">
    <source>
        <dbReference type="Proteomes" id="UP000663834"/>
    </source>
</evidence>
<keyword evidence="1" id="KW-0812">Transmembrane</keyword>
<dbReference type="Proteomes" id="UP000663856">
    <property type="component" value="Unassembled WGS sequence"/>
</dbReference>
<evidence type="ECO:0000256" key="1">
    <source>
        <dbReference type="SAM" id="Phobius"/>
    </source>
</evidence>
<organism evidence="2 6">
    <name type="scientific">Rotaria magnacalcarata</name>
    <dbReference type="NCBI Taxonomy" id="392030"/>
    <lineage>
        <taxon>Eukaryota</taxon>
        <taxon>Metazoa</taxon>
        <taxon>Spiralia</taxon>
        <taxon>Gnathifera</taxon>
        <taxon>Rotifera</taxon>
        <taxon>Eurotatoria</taxon>
        <taxon>Bdelloidea</taxon>
        <taxon>Philodinida</taxon>
        <taxon>Philodinidae</taxon>
        <taxon>Rotaria</taxon>
    </lineage>
</organism>
<comment type="caution">
    <text evidence="2">The sequence shown here is derived from an EMBL/GenBank/DDBJ whole genome shotgun (WGS) entry which is preliminary data.</text>
</comment>
<keyword evidence="1" id="KW-0472">Membrane</keyword>
<gene>
    <name evidence="2" type="ORF">KQP761_LOCUS14938</name>
    <name evidence="4" type="ORF">MBJ925_LOCUS35953</name>
    <name evidence="5" type="ORF">SMN809_LOCUS15269</name>
    <name evidence="3" type="ORF">WKI299_LOCUS34686</name>
</gene>
<sequence>MSFRKVIIICLILTTIIAPLIQLSVGFYYVKSIELCPLQHDIMLLMAIGGVFEAIFFSAAFGFVYSITPAKYKIGEKKESSRISQYLIGPIMCIFGVGATIFFILLQIRIYGNYKKFQWKFPTQSNYCLFTIFYSALGTIIGSYVAIILFSTVTMIFLFGIGV</sequence>
<dbReference type="EMBL" id="CAJOBI010006518">
    <property type="protein sequence ID" value="CAF4062426.1"/>
    <property type="molecule type" value="Genomic_DNA"/>
</dbReference>
<evidence type="ECO:0000313" key="2">
    <source>
        <dbReference type="EMBL" id="CAF1506988.1"/>
    </source>
</evidence>
<dbReference type="Proteomes" id="UP000676336">
    <property type="component" value="Unassembled WGS sequence"/>
</dbReference>
<keyword evidence="1" id="KW-1133">Transmembrane helix</keyword>
<evidence type="ECO:0000313" key="3">
    <source>
        <dbReference type="EMBL" id="CAF2204698.1"/>
    </source>
</evidence>
<feature type="transmembrane region" description="Helical" evidence="1">
    <location>
        <begin position="127"/>
        <end position="160"/>
    </location>
</feature>
<dbReference type="EMBL" id="CAJNOW010007205">
    <property type="protein sequence ID" value="CAF1506988.1"/>
    <property type="molecule type" value="Genomic_DNA"/>
</dbReference>
<accession>A0A815TL04</accession>
<dbReference type="OrthoDB" id="10051441at2759"/>
<dbReference type="EMBL" id="CAJNRE010019829">
    <property type="protein sequence ID" value="CAF2212450.1"/>
    <property type="molecule type" value="Genomic_DNA"/>
</dbReference>
<reference evidence="2" key="1">
    <citation type="submission" date="2021-02" db="EMBL/GenBank/DDBJ databases">
        <authorList>
            <person name="Nowell W R."/>
        </authorList>
    </citation>
    <scope>NUCLEOTIDE SEQUENCE</scope>
</reference>
<dbReference type="Proteomes" id="UP000663824">
    <property type="component" value="Unassembled WGS sequence"/>
</dbReference>
<feature type="transmembrane region" description="Helical" evidence="1">
    <location>
        <begin position="42"/>
        <end position="67"/>
    </location>
</feature>
<evidence type="ECO:0000313" key="4">
    <source>
        <dbReference type="EMBL" id="CAF2212450.1"/>
    </source>
</evidence>
<evidence type="ECO:0000313" key="5">
    <source>
        <dbReference type="EMBL" id="CAF4062426.1"/>
    </source>
</evidence>
<feature type="transmembrane region" description="Helical" evidence="1">
    <location>
        <begin position="6"/>
        <end position="30"/>
    </location>
</feature>
<dbReference type="Proteomes" id="UP000663834">
    <property type="component" value="Unassembled WGS sequence"/>
</dbReference>
<feature type="transmembrane region" description="Helical" evidence="1">
    <location>
        <begin position="87"/>
        <end position="106"/>
    </location>
</feature>
<proteinExistence type="predicted"/>
<dbReference type="AlphaFoldDB" id="A0A815TL04"/>
<dbReference type="EMBL" id="CAJNRF010016452">
    <property type="protein sequence ID" value="CAF2204698.1"/>
    <property type="molecule type" value="Genomic_DNA"/>
</dbReference>
<protein>
    <submittedName>
        <fullName evidence="2">Uncharacterized protein</fullName>
    </submittedName>
</protein>
<name>A0A815TL04_9BILA</name>